<dbReference type="AlphaFoldDB" id="A0A822ZCS8"/>
<reference evidence="1 2" key="1">
    <citation type="journal article" date="2020" name="Mol. Biol. Evol.">
        <title>Distinct Expression and Methylation Patterns for Genes with Different Fates following a Single Whole-Genome Duplication in Flowering Plants.</title>
        <authorList>
            <person name="Shi T."/>
            <person name="Rahmani R.S."/>
            <person name="Gugger P.F."/>
            <person name="Wang M."/>
            <person name="Li H."/>
            <person name="Zhang Y."/>
            <person name="Li Z."/>
            <person name="Wang Q."/>
            <person name="Van de Peer Y."/>
            <person name="Marchal K."/>
            <person name="Chen J."/>
        </authorList>
    </citation>
    <scope>NUCLEOTIDE SEQUENCE [LARGE SCALE GENOMIC DNA]</scope>
    <source>
        <tissue evidence="1">Leaf</tissue>
    </source>
</reference>
<protein>
    <submittedName>
        <fullName evidence="1">Uncharacterized protein</fullName>
    </submittedName>
</protein>
<organism evidence="1 2">
    <name type="scientific">Nelumbo nucifera</name>
    <name type="common">Sacred lotus</name>
    <dbReference type="NCBI Taxonomy" id="4432"/>
    <lineage>
        <taxon>Eukaryota</taxon>
        <taxon>Viridiplantae</taxon>
        <taxon>Streptophyta</taxon>
        <taxon>Embryophyta</taxon>
        <taxon>Tracheophyta</taxon>
        <taxon>Spermatophyta</taxon>
        <taxon>Magnoliopsida</taxon>
        <taxon>Proteales</taxon>
        <taxon>Nelumbonaceae</taxon>
        <taxon>Nelumbo</taxon>
    </lineage>
</organism>
<gene>
    <name evidence="1" type="ORF">HUJ06_015804</name>
</gene>
<proteinExistence type="predicted"/>
<evidence type="ECO:0000313" key="1">
    <source>
        <dbReference type="EMBL" id="DAD41481.1"/>
    </source>
</evidence>
<accession>A0A822ZCS8</accession>
<comment type="caution">
    <text evidence="1">The sequence shown here is derived from an EMBL/GenBank/DDBJ whole genome shotgun (WGS) entry which is preliminary data.</text>
</comment>
<evidence type="ECO:0000313" key="2">
    <source>
        <dbReference type="Proteomes" id="UP000607653"/>
    </source>
</evidence>
<dbReference type="EMBL" id="DUZY01000005">
    <property type="protein sequence ID" value="DAD41481.1"/>
    <property type="molecule type" value="Genomic_DNA"/>
</dbReference>
<dbReference type="Proteomes" id="UP000607653">
    <property type="component" value="Unassembled WGS sequence"/>
</dbReference>
<sequence length="28" mass="3409">MKRKNVDNYDVFYCSQVLLDDLFFFSNS</sequence>
<name>A0A822ZCS8_NELNU</name>
<keyword evidence="2" id="KW-1185">Reference proteome</keyword>